<reference evidence="2 3" key="1">
    <citation type="journal article" date="2008" name="Int. J. Syst. Evol. Microbiol.">
        <title>Tessaracoccus flavescens sp. nov., isolated from marine sediment.</title>
        <authorList>
            <person name="Lee D.W."/>
            <person name="Lee S.D."/>
        </authorList>
    </citation>
    <scope>NUCLEOTIDE SEQUENCE [LARGE SCALE GENOMIC DNA]</scope>
    <source>
        <strain evidence="2 3">SST-39T</strain>
    </source>
</reference>
<feature type="region of interest" description="Disordered" evidence="1">
    <location>
        <begin position="120"/>
        <end position="145"/>
    </location>
</feature>
<name>A0A1Q2D2H2_9ACTN</name>
<dbReference type="Proteomes" id="UP000188235">
    <property type="component" value="Chromosome"/>
</dbReference>
<keyword evidence="3" id="KW-1185">Reference proteome</keyword>
<dbReference type="InterPro" id="IPR007060">
    <property type="entry name" value="FtsL/DivIC"/>
</dbReference>
<dbReference type="STRING" id="399497.BW733_11860"/>
<organism evidence="2 3">
    <name type="scientific">Tessaracoccus flavescens</name>
    <dbReference type="NCBI Taxonomy" id="399497"/>
    <lineage>
        <taxon>Bacteria</taxon>
        <taxon>Bacillati</taxon>
        <taxon>Actinomycetota</taxon>
        <taxon>Actinomycetes</taxon>
        <taxon>Propionibacteriales</taxon>
        <taxon>Propionibacteriaceae</taxon>
        <taxon>Tessaracoccus</taxon>
    </lineage>
</organism>
<evidence type="ECO:0008006" key="4">
    <source>
        <dbReference type="Google" id="ProtNLM"/>
    </source>
</evidence>
<dbReference type="KEGG" id="tfa:BW733_11860"/>
<sequence length="145" mass="15863">MTATWRLAVLVVVSAGIALVLANSLRVYFAQASELAEVRGQIAAEKDRIADLEDKLKRWEDPEYVKSIARVRLGWVMPGEVGYRVIGADGQPLDGAAIEEKAEEPPGQWWEKMWGSVRVADQPALAPEDEATPQPTPSPTPSETP</sequence>
<gene>
    <name evidence="2" type="ORF">BW733_11860</name>
</gene>
<accession>A0A1Q2D2H2</accession>
<protein>
    <recommendedName>
        <fullName evidence="4">Septum formation initiator</fullName>
    </recommendedName>
</protein>
<proteinExistence type="predicted"/>
<dbReference type="AlphaFoldDB" id="A0A1Q2D2H2"/>
<evidence type="ECO:0000256" key="1">
    <source>
        <dbReference type="SAM" id="MobiDB-lite"/>
    </source>
</evidence>
<feature type="compositionally biased region" description="Pro residues" evidence="1">
    <location>
        <begin position="134"/>
        <end position="145"/>
    </location>
</feature>
<dbReference type="Pfam" id="PF04977">
    <property type="entry name" value="DivIC"/>
    <property type="match status" value="1"/>
</dbReference>
<dbReference type="EMBL" id="CP019607">
    <property type="protein sequence ID" value="AQP52599.1"/>
    <property type="molecule type" value="Genomic_DNA"/>
</dbReference>
<evidence type="ECO:0000313" key="2">
    <source>
        <dbReference type="EMBL" id="AQP52599.1"/>
    </source>
</evidence>
<evidence type="ECO:0000313" key="3">
    <source>
        <dbReference type="Proteomes" id="UP000188235"/>
    </source>
</evidence>